<keyword evidence="2" id="KW-1185">Reference proteome</keyword>
<protein>
    <submittedName>
        <fullName evidence="1">Uncharacterized protein</fullName>
    </submittedName>
</protein>
<name>A0A1I0LTL8_9ACTN</name>
<dbReference type="RefSeq" id="WP_091094028.1">
    <property type="nucleotide sequence ID" value="NZ_FOHX01000027.1"/>
</dbReference>
<dbReference type="EMBL" id="FOHX01000027">
    <property type="protein sequence ID" value="SEU46503.1"/>
    <property type="molecule type" value="Genomic_DNA"/>
</dbReference>
<dbReference type="STRING" id="568860.SAMN05421811_12757"/>
<sequence length="128" mass="13441">MAEATATAPFAYSSLYIDTDGSYFDVIDALPDAPVGSVIVNVSGLLLGLEPHDLNLLFGMLGPNAVHGQRTLPLKDPDGDVWLTAVSDQHGLDLTVSFPACGSNARVVLPHDQADRVRAAVKEVTEGA</sequence>
<dbReference type="AlphaFoldDB" id="A0A1I0LTL8"/>
<evidence type="ECO:0000313" key="2">
    <source>
        <dbReference type="Proteomes" id="UP000199361"/>
    </source>
</evidence>
<proteinExistence type="predicted"/>
<dbReference type="OrthoDB" id="9848929at2"/>
<gene>
    <name evidence="1" type="ORF">SAMN05421811_12757</name>
</gene>
<reference evidence="1 2" key="1">
    <citation type="submission" date="2016-10" db="EMBL/GenBank/DDBJ databases">
        <authorList>
            <person name="de Groot N.N."/>
        </authorList>
    </citation>
    <scope>NUCLEOTIDE SEQUENCE [LARGE SCALE GENOMIC DNA]</scope>
    <source>
        <strain evidence="1 2">CGMCC 4.5598</strain>
    </source>
</reference>
<evidence type="ECO:0000313" key="1">
    <source>
        <dbReference type="EMBL" id="SEU46503.1"/>
    </source>
</evidence>
<dbReference type="Proteomes" id="UP000199361">
    <property type="component" value="Unassembled WGS sequence"/>
</dbReference>
<accession>A0A1I0LTL8</accession>
<organism evidence="1 2">
    <name type="scientific">Nonomuraea wenchangensis</name>
    <dbReference type="NCBI Taxonomy" id="568860"/>
    <lineage>
        <taxon>Bacteria</taxon>
        <taxon>Bacillati</taxon>
        <taxon>Actinomycetota</taxon>
        <taxon>Actinomycetes</taxon>
        <taxon>Streptosporangiales</taxon>
        <taxon>Streptosporangiaceae</taxon>
        <taxon>Nonomuraea</taxon>
    </lineage>
</organism>